<dbReference type="PANTHER" id="PTHR33507:SF3">
    <property type="entry name" value="INNER MEMBRANE PROTEIN YBBJ"/>
    <property type="match status" value="1"/>
</dbReference>
<evidence type="ECO:0000256" key="2">
    <source>
        <dbReference type="ARBA" id="ARBA00022692"/>
    </source>
</evidence>
<evidence type="ECO:0000256" key="5">
    <source>
        <dbReference type="SAM" id="Phobius"/>
    </source>
</evidence>
<feature type="transmembrane region" description="Helical" evidence="5">
    <location>
        <begin position="28"/>
        <end position="61"/>
    </location>
</feature>
<dbReference type="Proteomes" id="UP000886817">
    <property type="component" value="Unassembled WGS sequence"/>
</dbReference>
<organism evidence="7 8">
    <name type="scientific">Candidatus Blautia gallistercoris</name>
    <dbReference type="NCBI Taxonomy" id="2838490"/>
    <lineage>
        <taxon>Bacteria</taxon>
        <taxon>Bacillati</taxon>
        <taxon>Bacillota</taxon>
        <taxon>Clostridia</taxon>
        <taxon>Lachnospirales</taxon>
        <taxon>Lachnospiraceae</taxon>
        <taxon>Blautia</taxon>
    </lineage>
</organism>
<dbReference type="InterPro" id="IPR052165">
    <property type="entry name" value="Membrane_assoc_protease"/>
</dbReference>
<reference evidence="7" key="2">
    <citation type="submission" date="2021-04" db="EMBL/GenBank/DDBJ databases">
        <authorList>
            <person name="Gilroy R."/>
        </authorList>
    </citation>
    <scope>NUCLEOTIDE SEQUENCE</scope>
    <source>
        <strain evidence="7">ChiSjej1B19-8411</strain>
    </source>
</reference>
<dbReference type="AlphaFoldDB" id="A0A9D1WGF2"/>
<keyword evidence="2 5" id="KW-0812">Transmembrane</keyword>
<proteinExistence type="predicted"/>
<dbReference type="PANTHER" id="PTHR33507">
    <property type="entry name" value="INNER MEMBRANE PROTEIN YBBJ"/>
    <property type="match status" value="1"/>
</dbReference>
<comment type="subcellular location">
    <subcellularLocation>
        <location evidence="1">Membrane</location>
        <topology evidence="1">Multi-pass membrane protein</topology>
    </subcellularLocation>
</comment>
<dbReference type="InterPro" id="IPR012340">
    <property type="entry name" value="NA-bd_OB-fold"/>
</dbReference>
<evidence type="ECO:0000259" key="6">
    <source>
        <dbReference type="Pfam" id="PF01957"/>
    </source>
</evidence>
<keyword evidence="4 5" id="KW-0472">Membrane</keyword>
<evidence type="ECO:0000313" key="7">
    <source>
        <dbReference type="EMBL" id="HIX58709.1"/>
    </source>
</evidence>
<reference evidence="7" key="1">
    <citation type="journal article" date="2021" name="PeerJ">
        <title>Extensive microbial diversity within the chicken gut microbiome revealed by metagenomics and culture.</title>
        <authorList>
            <person name="Gilroy R."/>
            <person name="Ravi A."/>
            <person name="Getino M."/>
            <person name="Pursley I."/>
            <person name="Horton D.L."/>
            <person name="Alikhan N.F."/>
            <person name="Baker D."/>
            <person name="Gharbi K."/>
            <person name="Hall N."/>
            <person name="Watson M."/>
            <person name="Adriaenssens E.M."/>
            <person name="Foster-Nyarko E."/>
            <person name="Jarju S."/>
            <person name="Secka A."/>
            <person name="Antonio M."/>
            <person name="Oren A."/>
            <person name="Chaudhuri R.R."/>
            <person name="La Ragione R."/>
            <person name="Hildebrand F."/>
            <person name="Pallen M.J."/>
        </authorList>
    </citation>
    <scope>NUCLEOTIDE SEQUENCE</scope>
    <source>
        <strain evidence="7">ChiSjej1B19-8411</strain>
    </source>
</reference>
<dbReference type="Pfam" id="PF01957">
    <property type="entry name" value="NfeD"/>
    <property type="match status" value="1"/>
</dbReference>
<protein>
    <submittedName>
        <fullName evidence="7">NfeD family protein</fullName>
    </submittedName>
</protein>
<evidence type="ECO:0000256" key="1">
    <source>
        <dbReference type="ARBA" id="ARBA00004141"/>
    </source>
</evidence>
<evidence type="ECO:0000256" key="4">
    <source>
        <dbReference type="ARBA" id="ARBA00023136"/>
    </source>
</evidence>
<dbReference type="InterPro" id="IPR002810">
    <property type="entry name" value="NfeD-like_C"/>
</dbReference>
<evidence type="ECO:0000313" key="8">
    <source>
        <dbReference type="Proteomes" id="UP000886817"/>
    </source>
</evidence>
<evidence type="ECO:0000256" key="3">
    <source>
        <dbReference type="ARBA" id="ARBA00022989"/>
    </source>
</evidence>
<dbReference type="Gene3D" id="2.40.50.140">
    <property type="entry name" value="Nucleic acid-binding proteins"/>
    <property type="match status" value="1"/>
</dbReference>
<accession>A0A9D1WGF2</accession>
<keyword evidence="3 5" id="KW-1133">Transmembrane helix</keyword>
<sequence length="153" mass="16769">MNAIIWLGLLAVFLVIEAITVGLTTIWFAGGALLALILSFCNVPVWVQIAVFLIVSFLLLIFTRPAAVRLMNRRTEATNVQALIGKTAVVTETIDNLRETGLVHVGGLDWTARSRENGQIIAENTVVTILEVTGVKLIVEVCEEKLKEKEGNR</sequence>
<dbReference type="GO" id="GO:0005886">
    <property type="term" value="C:plasma membrane"/>
    <property type="evidence" value="ECO:0007669"/>
    <property type="project" value="TreeGrafter"/>
</dbReference>
<comment type="caution">
    <text evidence="7">The sequence shown here is derived from an EMBL/GenBank/DDBJ whole genome shotgun (WGS) entry which is preliminary data.</text>
</comment>
<gene>
    <name evidence="7" type="ORF">IAA45_03215</name>
</gene>
<name>A0A9D1WGF2_9FIRM</name>
<dbReference type="EMBL" id="DXEX01000076">
    <property type="protein sequence ID" value="HIX58709.1"/>
    <property type="molecule type" value="Genomic_DNA"/>
</dbReference>
<feature type="domain" description="NfeD-like C-terminal" evidence="6">
    <location>
        <begin position="81"/>
        <end position="140"/>
    </location>
</feature>
<dbReference type="SUPFAM" id="SSF141322">
    <property type="entry name" value="NfeD domain-like"/>
    <property type="match status" value="1"/>
</dbReference>